<feature type="region of interest" description="Disordered" evidence="4">
    <location>
        <begin position="163"/>
        <end position="186"/>
    </location>
</feature>
<name>A0A9W9JMX3_9EURO</name>
<protein>
    <submittedName>
        <fullName evidence="7">Uncharacterized protein</fullName>
    </submittedName>
</protein>
<evidence type="ECO:0000313" key="7">
    <source>
        <dbReference type="EMBL" id="KAJ5197895.1"/>
    </source>
</evidence>
<keyword evidence="5" id="KW-1133">Transmembrane helix</keyword>
<feature type="repeat" description="ANK" evidence="3">
    <location>
        <begin position="1236"/>
        <end position="1260"/>
    </location>
</feature>
<reference evidence="7" key="1">
    <citation type="submission" date="2022-12" db="EMBL/GenBank/DDBJ databases">
        <authorList>
            <person name="Petersen C."/>
        </authorList>
    </citation>
    <scope>NUCLEOTIDE SEQUENCE</scope>
    <source>
        <strain evidence="7">IBT 15544</strain>
    </source>
</reference>
<sequence length="1343" mass="148442">MPVHTFLFFAISTLPVVRADGWDDFSNNLATDLAPFLSLFGEQVTKQFLSESISMLDYFIFAMAPMGILTAVVSVIRVCGSASLRAFIGRAQEGAGDAEAELCSSTSRDVCELYNKGGIARVFGRPKILEIIHDPDHGFHDEKAGIYTFQEYVQRKGKNAWYRKKPNKGQKDAESAPKEEPPQTAAAPNLSLNIGIKKLSDTAFWAIALAGLVLQGGVLVFAGVVTYYLKWEKDGGRPESYACPLVMIGTLLVCSGMFYCAFLIGQSTDEEVWERNDHDISSMYWVQPGGQIVGDQTFDAFSYTDSEDPKIRLQQYTTSRKNVSVDSKLEVWIAVGITISGFVLQFIGLRGIHSTVSVAQLGVVMVMSMARAALRMRRVEPDANSFAKFPDEVLGHELDWLALRIGQRDIRDALECPSRGSSPPSLSFSSSSTLSPSDSPSDPRVRYFWRFCGASDLTDRIRYKQSPSHESPNAAAKLLAYRTRLAELTSSSPALPTSGAMDFKTEMVEVRRESQKLADLIEATVNTIFSIAKVKNEWKEAQSMYWGIKCTLCSKSTDLFDQPKDAVVSRKQYTVYLELTRSKDSEDFNSVGNPWKLKDTGRLELEGLLGLWIWSLKSDPAIEAKDPETGFTKSGAAGVDARQIVSTDQNFTESALRIWLGGDTNSFTKHKLYCTPTDHGDASTIWNTDMEEIWKPLSATRPGQQQIRFFGWNAAQFSQIQTPEVFGLWSVPTKSSLLSSCTKEVFASLTTCVLGAVDDIGSIDIQEADTFRLESSLVTEIVKLFTEMDLGSRQEALTCVVPLLISRLKISSAENVLAAARRNANKHRRGKRWEKAQAVLRWAWEICTRFQPSHTYTVDGDDRHLLSPKDTLAKQAAIALGELYRWALVEEDKKKFGNDGIQWLKEQKSNQLESTCEVIDRYAEIANGIERDECGGAELSAAIETGSLTTTLISLTRPEFKMDSKQKGNALCLAAKHGWVEVTLALLELSAEPEFKDSTGRTPLSYAAEKGSLGVVRELIDWGSFPNSEDSKHRTPLSYASEVGASDVAELLLRDLRVSPDPADSAGCTPLLWAAKNGHEIIVNQLLKTGKVNLDQKDSDKQTPIWHAAKNGHGAVVKQLLTMGQVGLNQEDRDGFTLLGRAAKDGHTAVVKELLAAKQVNLDPKDRYEYTPLFWAANNGHTAVVKQLLETGQVDPDVKDRHGYTPLLCAARNGHEPIVKQLLKTGKLDPNRKNASGETPLLLAARKGHQAVVNQLLQTGEVDPDAKSGYMQTPLWWAAREGHEAVVTQLLATHQVDPDAKSDDGRTPLWWALKNKHEAIVTQLLATRKVDPHPKDKHGNTPL</sequence>
<evidence type="ECO:0000256" key="5">
    <source>
        <dbReference type="SAM" id="Phobius"/>
    </source>
</evidence>
<feature type="transmembrane region" description="Helical" evidence="5">
    <location>
        <begin position="329"/>
        <end position="349"/>
    </location>
</feature>
<keyword evidence="2 3" id="KW-0040">ANK repeat</keyword>
<dbReference type="OrthoDB" id="7464126at2759"/>
<organism evidence="7 8">
    <name type="scientific">Penicillium cinerascens</name>
    <dbReference type="NCBI Taxonomy" id="70096"/>
    <lineage>
        <taxon>Eukaryota</taxon>
        <taxon>Fungi</taxon>
        <taxon>Dikarya</taxon>
        <taxon>Ascomycota</taxon>
        <taxon>Pezizomycotina</taxon>
        <taxon>Eurotiomycetes</taxon>
        <taxon>Eurotiomycetidae</taxon>
        <taxon>Eurotiales</taxon>
        <taxon>Aspergillaceae</taxon>
        <taxon>Penicillium</taxon>
    </lineage>
</organism>
<feature type="repeat" description="ANK" evidence="3">
    <location>
        <begin position="1202"/>
        <end position="1226"/>
    </location>
</feature>
<feature type="transmembrane region" description="Helical" evidence="5">
    <location>
        <begin position="203"/>
        <end position="229"/>
    </location>
</feature>
<accession>A0A9W9JMX3</accession>
<dbReference type="GeneID" id="83181375"/>
<feature type="compositionally biased region" description="Basic and acidic residues" evidence="4">
    <location>
        <begin position="169"/>
        <end position="181"/>
    </location>
</feature>
<dbReference type="Gene3D" id="1.25.40.20">
    <property type="entry name" value="Ankyrin repeat-containing domain"/>
    <property type="match status" value="4"/>
</dbReference>
<dbReference type="PROSITE" id="PS50088">
    <property type="entry name" value="ANK_REPEAT"/>
    <property type="match status" value="4"/>
</dbReference>
<feature type="repeat" description="ANK" evidence="3">
    <location>
        <begin position="999"/>
        <end position="1031"/>
    </location>
</feature>
<dbReference type="PROSITE" id="PS50297">
    <property type="entry name" value="ANK_REP_REGION"/>
    <property type="match status" value="4"/>
</dbReference>
<dbReference type="InterPro" id="IPR036770">
    <property type="entry name" value="Ankyrin_rpt-contain_sf"/>
</dbReference>
<dbReference type="EMBL" id="JAPQKR010000014">
    <property type="protein sequence ID" value="KAJ5197895.1"/>
    <property type="molecule type" value="Genomic_DNA"/>
</dbReference>
<keyword evidence="5" id="KW-0812">Transmembrane</keyword>
<feature type="transmembrane region" description="Helical" evidence="5">
    <location>
        <begin position="58"/>
        <end position="80"/>
    </location>
</feature>
<feature type="region of interest" description="Disordered" evidence="4">
    <location>
        <begin position="414"/>
        <end position="442"/>
    </location>
</feature>
<gene>
    <name evidence="7" type="ORF">N7498_007012</name>
</gene>
<keyword evidence="8" id="KW-1185">Reference proteome</keyword>
<dbReference type="SMART" id="SM00248">
    <property type="entry name" value="ANK"/>
    <property type="match status" value="11"/>
</dbReference>
<dbReference type="Proteomes" id="UP001150904">
    <property type="component" value="Unassembled WGS sequence"/>
</dbReference>
<feature type="transmembrane region" description="Helical" evidence="5">
    <location>
        <begin position="241"/>
        <end position="265"/>
    </location>
</feature>
<evidence type="ECO:0000256" key="3">
    <source>
        <dbReference type="PROSITE-ProRule" id="PRU00023"/>
    </source>
</evidence>
<keyword evidence="5" id="KW-0472">Membrane</keyword>
<feature type="compositionally biased region" description="Low complexity" evidence="4">
    <location>
        <begin position="417"/>
        <end position="442"/>
    </location>
</feature>
<dbReference type="Pfam" id="PF00023">
    <property type="entry name" value="Ank"/>
    <property type="match status" value="2"/>
</dbReference>
<feature type="signal peptide" evidence="6">
    <location>
        <begin position="1"/>
        <end position="19"/>
    </location>
</feature>
<evidence type="ECO:0000256" key="4">
    <source>
        <dbReference type="SAM" id="MobiDB-lite"/>
    </source>
</evidence>
<dbReference type="RefSeq" id="XP_058306323.1">
    <property type="nucleotide sequence ID" value="XM_058454074.1"/>
</dbReference>
<dbReference type="Pfam" id="PF12796">
    <property type="entry name" value="Ank_2"/>
    <property type="match status" value="3"/>
</dbReference>
<evidence type="ECO:0000256" key="6">
    <source>
        <dbReference type="SAM" id="SignalP"/>
    </source>
</evidence>
<dbReference type="PANTHER" id="PTHR24198">
    <property type="entry name" value="ANKYRIN REPEAT AND PROTEIN KINASE DOMAIN-CONTAINING PROTEIN"/>
    <property type="match status" value="1"/>
</dbReference>
<dbReference type="SUPFAM" id="SSF48403">
    <property type="entry name" value="Ankyrin repeat"/>
    <property type="match status" value="1"/>
</dbReference>
<reference evidence="7" key="2">
    <citation type="journal article" date="2023" name="IMA Fungus">
        <title>Comparative genomic study of the Penicillium genus elucidates a diverse pangenome and 15 lateral gene transfer events.</title>
        <authorList>
            <person name="Petersen C."/>
            <person name="Sorensen T."/>
            <person name="Nielsen M.R."/>
            <person name="Sondergaard T.E."/>
            <person name="Sorensen J.L."/>
            <person name="Fitzpatrick D.A."/>
            <person name="Frisvad J.C."/>
            <person name="Nielsen K.L."/>
        </authorList>
    </citation>
    <scope>NUCLEOTIDE SEQUENCE</scope>
    <source>
        <strain evidence="7">IBT 15544</strain>
    </source>
</reference>
<evidence type="ECO:0000256" key="2">
    <source>
        <dbReference type="ARBA" id="ARBA00023043"/>
    </source>
</evidence>
<keyword evidence="6" id="KW-0732">Signal</keyword>
<comment type="caution">
    <text evidence="7">The sequence shown here is derived from an EMBL/GenBank/DDBJ whole genome shotgun (WGS) entry which is preliminary data.</text>
</comment>
<feature type="repeat" description="ANK" evidence="3">
    <location>
        <begin position="1168"/>
        <end position="1192"/>
    </location>
</feature>
<dbReference type="PANTHER" id="PTHR24198:SF165">
    <property type="entry name" value="ANKYRIN REPEAT-CONTAINING PROTEIN-RELATED"/>
    <property type="match status" value="1"/>
</dbReference>
<keyword evidence="1" id="KW-0677">Repeat</keyword>
<evidence type="ECO:0000313" key="8">
    <source>
        <dbReference type="Proteomes" id="UP001150904"/>
    </source>
</evidence>
<evidence type="ECO:0000256" key="1">
    <source>
        <dbReference type="ARBA" id="ARBA00022737"/>
    </source>
</evidence>
<dbReference type="InterPro" id="IPR002110">
    <property type="entry name" value="Ankyrin_rpt"/>
</dbReference>
<feature type="chain" id="PRO_5040782304" evidence="6">
    <location>
        <begin position="20"/>
        <end position="1343"/>
    </location>
</feature>
<proteinExistence type="predicted"/>